<dbReference type="OrthoDB" id="7156875at2"/>
<comment type="caution">
    <text evidence="2">The sequence shown here is derived from an EMBL/GenBank/DDBJ whole genome shotgun (WGS) entry which is preliminary data.</text>
</comment>
<reference evidence="2 3" key="1">
    <citation type="submission" date="2018-11" db="EMBL/GenBank/DDBJ databases">
        <authorList>
            <person name="Li F."/>
        </authorList>
    </citation>
    <scope>NUCLEOTIDE SEQUENCE [LARGE SCALE GENOMIC DNA]</scope>
    <source>
        <strain evidence="2 3">KIS18-7</strain>
    </source>
</reference>
<feature type="signal peptide" evidence="1">
    <location>
        <begin position="1"/>
        <end position="30"/>
    </location>
</feature>
<accession>A0A3N0DPU5</accession>
<keyword evidence="1" id="KW-0732">Signal</keyword>
<organism evidence="2 3">
    <name type="scientific">Nocardioides marmorisolisilvae</name>
    <dbReference type="NCBI Taxonomy" id="1542737"/>
    <lineage>
        <taxon>Bacteria</taxon>
        <taxon>Bacillati</taxon>
        <taxon>Actinomycetota</taxon>
        <taxon>Actinomycetes</taxon>
        <taxon>Propionibacteriales</taxon>
        <taxon>Nocardioidaceae</taxon>
        <taxon>Nocardioides</taxon>
    </lineage>
</organism>
<name>A0A3N0DPU5_9ACTN</name>
<dbReference type="AlphaFoldDB" id="A0A3N0DPU5"/>
<feature type="chain" id="PRO_5018269956" evidence="1">
    <location>
        <begin position="31"/>
        <end position="584"/>
    </location>
</feature>
<evidence type="ECO:0000256" key="1">
    <source>
        <dbReference type="SAM" id="SignalP"/>
    </source>
</evidence>
<protein>
    <submittedName>
        <fullName evidence="2">Uncharacterized protein</fullName>
    </submittedName>
</protein>
<proteinExistence type="predicted"/>
<gene>
    <name evidence="2" type="ORF">EFL95_16870</name>
</gene>
<dbReference type="EMBL" id="RJSG01000003">
    <property type="protein sequence ID" value="RNL77678.1"/>
    <property type="molecule type" value="Genomic_DNA"/>
</dbReference>
<dbReference type="Proteomes" id="UP000277094">
    <property type="component" value="Unassembled WGS sequence"/>
</dbReference>
<evidence type="ECO:0000313" key="2">
    <source>
        <dbReference type="EMBL" id="RNL77678.1"/>
    </source>
</evidence>
<keyword evidence="3" id="KW-1185">Reference proteome</keyword>
<dbReference type="RefSeq" id="WP_123235263.1">
    <property type="nucleotide sequence ID" value="NZ_RJSG01000003.1"/>
</dbReference>
<sequence length="584" mass="61647">MRFTRARVIPVLMIALTGAGVVALQSPASADVSTTTITSPLDGAHYLVDDAHSDPVETVTVTGTSDGTTGDTVDIRCFGVAGSRDWNGGAFAVPVQVDGTFSAEMPITAAKASCRLRAVPDSFTDGASLAAFSGPTITTEYLTSTKVASGPHAGMTYDFDAVFQGSKAWNEFHSVGRGGLFGSQLSYPGGISSNYLWSGAAAGLPHRSGAVRSAVRIDGKDAFSPYTAQAALNFVDRPGAPALTYSAQRDASGVVTIRETDPYVLCSSVTTYPPDPGACPEFKTAGVQLERTYTTADSDRQVRVRDVWRSTDGKAHSISGIYVENVNTVDAQSGESTVVGMKLGHGGYFTDPDPQITLTAPWPLANSAELRESNTAPDGDLYVPRGAVTFGFPTGVQWEQNGLINLVAASIRVPGGDYRLIRQSFVIGTTDAEVLAKAKVNQSLITPYRPDAWIRPAGGTYQGNNVFNTTGAGQTVAGKRTFLIVIQNDGSGSDRIRIRGAAHVNGFGATYLKGATGHTSITYAVTHSDYVVNLAPRSFSYLRLVVRPPSSAHGQGATFPFTLMSLNNAYRRDVVAAQVQMPIS</sequence>
<evidence type="ECO:0000313" key="3">
    <source>
        <dbReference type="Proteomes" id="UP000277094"/>
    </source>
</evidence>